<dbReference type="EMBL" id="JACEZU010000001">
    <property type="protein sequence ID" value="MBA5686097.1"/>
    <property type="molecule type" value="Genomic_DNA"/>
</dbReference>
<keyword evidence="3" id="KW-1185">Reference proteome</keyword>
<dbReference type="PROSITE" id="PS51186">
    <property type="entry name" value="GNAT"/>
    <property type="match status" value="1"/>
</dbReference>
<dbReference type="InterPro" id="IPR020036">
    <property type="entry name" value="PseH"/>
</dbReference>
<dbReference type="AlphaFoldDB" id="A0A7W2F6M7"/>
<evidence type="ECO:0000259" key="1">
    <source>
        <dbReference type="PROSITE" id="PS51186"/>
    </source>
</evidence>
<organism evidence="2 3">
    <name type="scientific">Rugamonas apoptosis</name>
    <dbReference type="NCBI Taxonomy" id="2758570"/>
    <lineage>
        <taxon>Bacteria</taxon>
        <taxon>Pseudomonadati</taxon>
        <taxon>Pseudomonadota</taxon>
        <taxon>Betaproteobacteria</taxon>
        <taxon>Burkholderiales</taxon>
        <taxon>Oxalobacteraceae</taxon>
        <taxon>Telluria group</taxon>
        <taxon>Rugamonas</taxon>
    </lineage>
</organism>
<dbReference type="SUPFAM" id="SSF55729">
    <property type="entry name" value="Acyl-CoA N-acyltransferases (Nat)"/>
    <property type="match status" value="1"/>
</dbReference>
<dbReference type="PANTHER" id="PTHR43415">
    <property type="entry name" value="SPERMIDINE N(1)-ACETYLTRANSFERASE"/>
    <property type="match status" value="1"/>
</dbReference>
<dbReference type="InterPro" id="IPR000182">
    <property type="entry name" value="GNAT_dom"/>
</dbReference>
<dbReference type="Gene3D" id="3.40.630.30">
    <property type="match status" value="1"/>
</dbReference>
<evidence type="ECO:0000313" key="2">
    <source>
        <dbReference type="EMBL" id="MBA5686097.1"/>
    </source>
</evidence>
<dbReference type="EC" id="2.3.1.202" evidence="2"/>
<dbReference type="PANTHER" id="PTHR43415:SF3">
    <property type="entry name" value="GNAT-FAMILY ACETYLTRANSFERASE"/>
    <property type="match status" value="1"/>
</dbReference>
<dbReference type="InterPro" id="IPR016181">
    <property type="entry name" value="Acyl_CoA_acyltransferase"/>
</dbReference>
<accession>A0A7W2F6M7</accession>
<feature type="domain" description="N-acetyltransferase" evidence="1">
    <location>
        <begin position="7"/>
        <end position="168"/>
    </location>
</feature>
<dbReference type="NCBIfam" id="TIGR03585">
    <property type="entry name" value="PseH"/>
    <property type="match status" value="1"/>
</dbReference>
<reference evidence="2 3" key="1">
    <citation type="submission" date="2020-07" db="EMBL/GenBank/DDBJ databases">
        <title>Novel species isolated from subtropical streams in China.</title>
        <authorList>
            <person name="Lu H."/>
        </authorList>
    </citation>
    <scope>NUCLEOTIDE SEQUENCE [LARGE SCALE GENOMIC DNA]</scope>
    <source>
        <strain evidence="2 3">LX47W</strain>
    </source>
</reference>
<dbReference type="Proteomes" id="UP000573499">
    <property type="component" value="Unassembled WGS sequence"/>
</dbReference>
<keyword evidence="2" id="KW-0012">Acyltransferase</keyword>
<protein>
    <submittedName>
        <fullName evidence="2">UDP-4-amino-4, 6-dideoxy-N-acetyl-beta-L-altrosamine N-acetyltransferase</fullName>
        <ecNumber evidence="2">2.3.1.202</ecNumber>
    </submittedName>
</protein>
<dbReference type="Pfam" id="PF13302">
    <property type="entry name" value="Acetyltransf_3"/>
    <property type="match status" value="1"/>
</dbReference>
<keyword evidence="2" id="KW-0808">Transferase</keyword>
<name>A0A7W2F6M7_9BURK</name>
<dbReference type="GO" id="GO:0016747">
    <property type="term" value="F:acyltransferase activity, transferring groups other than amino-acyl groups"/>
    <property type="evidence" value="ECO:0007669"/>
    <property type="project" value="InterPro"/>
</dbReference>
<evidence type="ECO:0000313" key="3">
    <source>
        <dbReference type="Proteomes" id="UP000573499"/>
    </source>
</evidence>
<proteinExistence type="predicted"/>
<gene>
    <name evidence="2" type="primary">pseH</name>
    <name evidence="2" type="ORF">H3H39_03410</name>
</gene>
<sequence length="184" mass="20539">MDSVQFVPLLERSAADQERVRQLRNAPEVRCHMYSDHEIGVPEHAAWLASLAANPSQRAWVVLYMGNIEGLVSLSAIKPQHQSAEWAFYLSPAMQGQGVGGLVEFRLLDLAFGEFGLQKLNCEVLASNPKVIEMHQKFGFTLEGTRRANVIKDGRRTDVALLGILAHEWAAQRPRFARLFGADN</sequence>
<comment type="caution">
    <text evidence="2">The sequence shown here is derived from an EMBL/GenBank/DDBJ whole genome shotgun (WGS) entry which is preliminary data.</text>
</comment>